<dbReference type="PANTHER" id="PTHR43304">
    <property type="entry name" value="PHYTOCHROME-LIKE PROTEIN CPH1"/>
    <property type="match status" value="1"/>
</dbReference>
<dbReference type="Gene3D" id="3.30.565.10">
    <property type="entry name" value="Histidine kinase-like ATPase, C-terminal domain"/>
    <property type="match status" value="1"/>
</dbReference>
<comment type="catalytic activity">
    <reaction evidence="1">
        <text>ATP + protein L-histidine = ADP + protein N-phospho-L-histidine.</text>
        <dbReference type="EC" id="2.7.13.3"/>
    </reaction>
</comment>
<keyword evidence="3" id="KW-0597">Phosphoprotein</keyword>
<dbReference type="InterPro" id="IPR036890">
    <property type="entry name" value="HATPase_C_sf"/>
</dbReference>
<dbReference type="SUPFAM" id="SSF55874">
    <property type="entry name" value="ATPase domain of HSP90 chaperone/DNA topoisomerase II/histidine kinase"/>
    <property type="match status" value="1"/>
</dbReference>
<dbReference type="PROSITE" id="PS50109">
    <property type="entry name" value="HIS_KIN"/>
    <property type="match status" value="1"/>
</dbReference>
<reference evidence="8 9" key="1">
    <citation type="submission" date="2016-12" db="EMBL/GenBank/DDBJ databases">
        <authorList>
            <person name="Song W.-J."/>
            <person name="Kurnit D.M."/>
        </authorList>
    </citation>
    <scope>NUCLEOTIDE SEQUENCE [LARGE SCALE GENOMIC DNA]</scope>
    <source>
        <strain evidence="8 9">HSG9</strain>
    </source>
</reference>
<name>A0A1V6LNZ0_9FLAO</name>
<dbReference type="EMBL" id="MTBC01000011">
    <property type="protein sequence ID" value="OQD41696.1"/>
    <property type="molecule type" value="Genomic_DNA"/>
</dbReference>
<comment type="caution">
    <text evidence="8">The sequence shown here is derived from an EMBL/GenBank/DDBJ whole genome shotgun (WGS) entry which is preliminary data.</text>
</comment>
<evidence type="ECO:0000313" key="9">
    <source>
        <dbReference type="Proteomes" id="UP000191680"/>
    </source>
</evidence>
<dbReference type="InterPro" id="IPR036097">
    <property type="entry name" value="HisK_dim/P_sf"/>
</dbReference>
<dbReference type="Proteomes" id="UP000191680">
    <property type="component" value="Unassembled WGS sequence"/>
</dbReference>
<evidence type="ECO:0000256" key="2">
    <source>
        <dbReference type="ARBA" id="ARBA00012438"/>
    </source>
</evidence>
<dbReference type="RefSeq" id="WP_080319755.1">
    <property type="nucleotide sequence ID" value="NZ_MTBC01000011.1"/>
</dbReference>
<dbReference type="OrthoDB" id="9811889at2"/>
<evidence type="ECO:0000256" key="1">
    <source>
        <dbReference type="ARBA" id="ARBA00000085"/>
    </source>
</evidence>
<sequence length="701" mass="80485">MKQAKGDDRYVSNFTRLLIVLGVSILIFFTATLYVVSLYFSDLNDNAYVINISGRQRMLSQSAVKQIYNKQLDSTFKIDLVGLDIWQENHSLLSGNANNRVLGSILNTPEIEETYRKLGIYQEQIIALAKQKTKLQTQQLKTLSEIEQKYLNGMDAIVSNYQKIHEESLEKFKAIAIGSLLFFIAAVYLLLFVFILPLLNKIKKNFKESRTKEFRNQAVIDNTEDAIWSLDKNFNLLTANKTYLSKISKIDSSIIIGSNVRNRFYFGENIHDYNNVFEGKSFSKTYKTIKSGVTNHYELHFYPITENEKIIGCCIRQCDVTQLHKTIQDLQHGEEKLREAQQIADFGNWFWNIEEDEIYISEHLNNIFAIPKEFQKEYLTFPFLVNLIHPDDREAFDITIKNSIVSREPHDIIYRVIVGGKLKFIHQKGKAFYKDDDALKAYRMAGTAQDVTKTIIANQKIENQNKELQNFIYILSHNLKRPIANILALQSLYEEGDNETNDGIMTNIQACCVALNTTIKDLNLSLSLKEISKEDFTEVDVCEILDDIQVLLNKDIIDTKAKIYTKITQDKIMGVKSYFVNIFYNLVLNSLKYHNPDTPLTIKISVFKNRNAIVVKIEDNGLGMLLTPERKKKIFDMYGRLSGKTKGKGLGLYLVKTQVEAMNGSIDVESEVGIGTTMILHFREEAQPNEDNETEYAFLGN</sequence>
<dbReference type="InterPro" id="IPR005467">
    <property type="entry name" value="His_kinase_dom"/>
</dbReference>
<dbReference type="InterPro" id="IPR052162">
    <property type="entry name" value="Sensor_kinase/Photoreceptor"/>
</dbReference>
<evidence type="ECO:0000313" key="8">
    <source>
        <dbReference type="EMBL" id="OQD41696.1"/>
    </source>
</evidence>
<keyword evidence="9" id="KW-1185">Reference proteome</keyword>
<evidence type="ECO:0000256" key="6">
    <source>
        <dbReference type="SAM" id="Phobius"/>
    </source>
</evidence>
<keyword evidence="6" id="KW-1133">Transmembrane helix</keyword>
<dbReference type="Gene3D" id="1.10.287.130">
    <property type="match status" value="1"/>
</dbReference>
<dbReference type="Pfam" id="PF02518">
    <property type="entry name" value="HATPase_c"/>
    <property type="match status" value="1"/>
</dbReference>
<evidence type="ECO:0000256" key="4">
    <source>
        <dbReference type="ARBA" id="ARBA00022679"/>
    </source>
</evidence>
<organism evidence="8 9">
    <name type="scientific">Croceivirga radicis</name>
    <dbReference type="NCBI Taxonomy" id="1929488"/>
    <lineage>
        <taxon>Bacteria</taxon>
        <taxon>Pseudomonadati</taxon>
        <taxon>Bacteroidota</taxon>
        <taxon>Flavobacteriia</taxon>
        <taxon>Flavobacteriales</taxon>
        <taxon>Flavobacteriaceae</taxon>
        <taxon>Croceivirga</taxon>
    </lineage>
</organism>
<proteinExistence type="predicted"/>
<dbReference type="InterPro" id="IPR003661">
    <property type="entry name" value="HisK_dim/P_dom"/>
</dbReference>
<dbReference type="CDD" id="cd00082">
    <property type="entry name" value="HisKA"/>
    <property type="match status" value="1"/>
</dbReference>
<feature type="transmembrane region" description="Helical" evidence="6">
    <location>
        <begin position="17"/>
        <end position="40"/>
    </location>
</feature>
<feature type="transmembrane region" description="Helical" evidence="6">
    <location>
        <begin position="174"/>
        <end position="199"/>
    </location>
</feature>
<dbReference type="SMART" id="SM00387">
    <property type="entry name" value="HATPase_c"/>
    <property type="match status" value="1"/>
</dbReference>
<dbReference type="Gene3D" id="3.30.450.20">
    <property type="entry name" value="PAS domain"/>
    <property type="match status" value="2"/>
</dbReference>
<dbReference type="EC" id="2.7.13.3" evidence="2"/>
<dbReference type="InterPro" id="IPR004358">
    <property type="entry name" value="Sig_transdc_His_kin-like_C"/>
</dbReference>
<dbReference type="InterPro" id="IPR003594">
    <property type="entry name" value="HATPase_dom"/>
</dbReference>
<dbReference type="PRINTS" id="PR00344">
    <property type="entry name" value="BCTRLSENSOR"/>
</dbReference>
<evidence type="ECO:0000256" key="3">
    <source>
        <dbReference type="ARBA" id="ARBA00022553"/>
    </source>
</evidence>
<keyword evidence="4" id="KW-0808">Transferase</keyword>
<dbReference type="InterPro" id="IPR035965">
    <property type="entry name" value="PAS-like_dom_sf"/>
</dbReference>
<keyword evidence="6" id="KW-0472">Membrane</keyword>
<accession>A0A1V6LNZ0</accession>
<protein>
    <recommendedName>
        <fullName evidence="2">histidine kinase</fullName>
        <ecNumber evidence="2">2.7.13.3</ecNumber>
    </recommendedName>
</protein>
<dbReference type="AlphaFoldDB" id="A0A1V6LNZ0"/>
<keyword evidence="5" id="KW-0418">Kinase</keyword>
<evidence type="ECO:0000256" key="5">
    <source>
        <dbReference type="ARBA" id="ARBA00022777"/>
    </source>
</evidence>
<dbReference type="GO" id="GO:0000155">
    <property type="term" value="F:phosphorelay sensor kinase activity"/>
    <property type="evidence" value="ECO:0007669"/>
    <property type="project" value="InterPro"/>
</dbReference>
<dbReference type="PANTHER" id="PTHR43304:SF1">
    <property type="entry name" value="PAC DOMAIN-CONTAINING PROTEIN"/>
    <property type="match status" value="1"/>
</dbReference>
<feature type="domain" description="Histidine kinase" evidence="7">
    <location>
        <begin position="474"/>
        <end position="686"/>
    </location>
</feature>
<dbReference type="SUPFAM" id="SSF47384">
    <property type="entry name" value="Homodimeric domain of signal transducing histidine kinase"/>
    <property type="match status" value="1"/>
</dbReference>
<dbReference type="SUPFAM" id="SSF55785">
    <property type="entry name" value="PYP-like sensor domain (PAS domain)"/>
    <property type="match status" value="2"/>
</dbReference>
<gene>
    <name evidence="8" type="ORF">BUL40_13925</name>
</gene>
<keyword evidence="6" id="KW-0812">Transmembrane</keyword>
<evidence type="ECO:0000259" key="7">
    <source>
        <dbReference type="PROSITE" id="PS50109"/>
    </source>
</evidence>